<dbReference type="SUPFAM" id="SSF81452">
    <property type="entry name" value="Cytochrome c oxidase subunit III-like"/>
    <property type="match status" value="1"/>
</dbReference>
<feature type="domain" description="Heme-copper oxidase subunit III family profile" evidence="12">
    <location>
        <begin position="8"/>
        <end position="290"/>
    </location>
</feature>
<evidence type="ECO:0000259" key="12">
    <source>
        <dbReference type="PROSITE" id="PS50253"/>
    </source>
</evidence>
<dbReference type="EMBL" id="LN906597">
    <property type="protein sequence ID" value="CUT17012.1"/>
    <property type="molecule type" value="Genomic_DNA"/>
</dbReference>
<keyword evidence="6 11" id="KW-1133">Transmembrane helix</keyword>
<feature type="transmembrane region" description="Helical" evidence="11">
    <location>
        <begin position="188"/>
        <end position="207"/>
    </location>
</feature>
<dbReference type="EC" id="7.1.1.9" evidence="3"/>
<evidence type="ECO:0000256" key="10">
    <source>
        <dbReference type="RuleBase" id="RU003376"/>
    </source>
</evidence>
<evidence type="ECO:0000313" key="13">
    <source>
        <dbReference type="EMBL" id="CUT17012.1"/>
    </source>
</evidence>
<dbReference type="InterPro" id="IPR013833">
    <property type="entry name" value="Cyt_c_oxidase_su3_a-hlx"/>
</dbReference>
<evidence type="ECO:0000313" key="14">
    <source>
        <dbReference type="Proteomes" id="UP000198651"/>
    </source>
</evidence>
<dbReference type="Gene3D" id="1.10.287.70">
    <property type="match status" value="1"/>
</dbReference>
<evidence type="ECO:0000256" key="1">
    <source>
        <dbReference type="ARBA" id="ARBA00004141"/>
    </source>
</evidence>
<protein>
    <recommendedName>
        <fullName evidence="3">cytochrome-c oxidase</fullName>
        <ecNumber evidence="3">7.1.1.9</ecNumber>
    </recommendedName>
    <alternativeName>
        <fullName evidence="8">Cytochrome aa3 subunit 3</fullName>
    </alternativeName>
    <alternativeName>
        <fullName evidence="9">Cytochrome c oxidase polypeptide III</fullName>
    </alternativeName>
</protein>
<dbReference type="PANTHER" id="PTHR11403:SF7">
    <property type="entry name" value="CYTOCHROME C OXIDASE SUBUNIT 3"/>
    <property type="match status" value="1"/>
</dbReference>
<dbReference type="STRING" id="1561003.Ark11_0153"/>
<dbReference type="PROSITE" id="PS50253">
    <property type="entry name" value="COX3"/>
    <property type="match status" value="1"/>
</dbReference>
<feature type="transmembrane region" description="Helical" evidence="11">
    <location>
        <begin position="45"/>
        <end position="65"/>
    </location>
</feature>
<dbReference type="GO" id="GO:0005886">
    <property type="term" value="C:plasma membrane"/>
    <property type="evidence" value="ECO:0007669"/>
    <property type="project" value="UniProtKB-SubCell"/>
</dbReference>
<dbReference type="InterPro" id="IPR024791">
    <property type="entry name" value="Cyt_c/ubiquinol_Oxase_su3"/>
</dbReference>
<sequence length="290" mass="32784">MLPSSKQTQPYYYVPEESTSPLLGTVALFSMAMGATFLFNNMPWGWPLLSLGLVLISIMMWLWFGDVIKEGLKGLNSERVCASFRWGMGWFIFSEVMFFLALFFALFYVRLVALPDLSTAEASSYLWGWYGTDFSGHWPMVGAKYVLPFSPVAAFGIPAINTAVLLMSGATLTLSHNALCDEEMTPGLVWLAFTVLLGMIFVVSQAVEYHHAVADGLFLSSGVYGSLFYLLTGFHGFHVSVGCIMLFVIWLRMYRGHLSATNHFSFEAIAWYWHFVDVVWLILFVFVYWM</sequence>
<evidence type="ECO:0000256" key="11">
    <source>
        <dbReference type="SAM" id="Phobius"/>
    </source>
</evidence>
<evidence type="ECO:0000256" key="7">
    <source>
        <dbReference type="ARBA" id="ARBA00023136"/>
    </source>
</evidence>
<evidence type="ECO:0000256" key="3">
    <source>
        <dbReference type="ARBA" id="ARBA00012949"/>
    </source>
</evidence>
<accession>A0A0S4M6J2</accession>
<dbReference type="PATRIC" id="fig|1561003.3.peg.153"/>
<keyword evidence="5" id="KW-1278">Translocase</keyword>
<keyword evidence="4 10" id="KW-0812">Transmembrane</keyword>
<comment type="subcellular location">
    <subcellularLocation>
        <location evidence="10">Cell membrane</location>
        <topology evidence="10">Multi-pass membrane protein</topology>
    </subcellularLocation>
    <subcellularLocation>
        <location evidence="1">Membrane</location>
        <topology evidence="1">Multi-pass membrane protein</topology>
    </subcellularLocation>
</comment>
<feature type="transmembrane region" description="Helical" evidence="11">
    <location>
        <begin position="145"/>
        <end position="167"/>
    </location>
</feature>
<dbReference type="Gene3D" id="1.20.120.80">
    <property type="entry name" value="Cytochrome c oxidase, subunit III, four-helix bundle"/>
    <property type="match status" value="1"/>
</dbReference>
<evidence type="ECO:0000256" key="9">
    <source>
        <dbReference type="ARBA" id="ARBA00031625"/>
    </source>
</evidence>
<organism evidence="13 14">
    <name type="scientific">Candidatus Ichthyocystis hellenicum</name>
    <dbReference type="NCBI Taxonomy" id="1561003"/>
    <lineage>
        <taxon>Bacteria</taxon>
        <taxon>Pseudomonadati</taxon>
        <taxon>Pseudomonadota</taxon>
        <taxon>Betaproteobacteria</taxon>
        <taxon>Burkholderiales</taxon>
        <taxon>Candidatus Ichthyocystis</taxon>
    </lineage>
</organism>
<name>A0A0S4M6J2_9BURK</name>
<dbReference type="CDD" id="cd01665">
    <property type="entry name" value="Cyt_c_Oxidase_III"/>
    <property type="match status" value="1"/>
</dbReference>
<dbReference type="Pfam" id="PF00510">
    <property type="entry name" value="COX3"/>
    <property type="match status" value="1"/>
</dbReference>
<evidence type="ECO:0000256" key="2">
    <source>
        <dbReference type="ARBA" id="ARBA00010581"/>
    </source>
</evidence>
<reference evidence="14" key="1">
    <citation type="submission" date="2015-11" db="EMBL/GenBank/DDBJ databases">
        <authorList>
            <person name="Seth-Smith H.M.B."/>
        </authorList>
    </citation>
    <scope>NUCLEOTIDE SEQUENCE [LARGE SCALE GENOMIC DNA]</scope>
    <source>
        <strain evidence="14">2013Ark11</strain>
    </source>
</reference>
<keyword evidence="7 11" id="KW-0472">Membrane</keyword>
<evidence type="ECO:0000256" key="4">
    <source>
        <dbReference type="ARBA" id="ARBA00022692"/>
    </source>
</evidence>
<dbReference type="InterPro" id="IPR035973">
    <property type="entry name" value="Cyt_c_oxidase_su3-like_sf"/>
</dbReference>
<dbReference type="FunFam" id="1.20.120.80:FF:000003">
    <property type="entry name" value="Cytochrome c oxidase subunit 3"/>
    <property type="match status" value="1"/>
</dbReference>
<proteinExistence type="inferred from homology"/>
<feature type="transmembrane region" description="Helical" evidence="11">
    <location>
        <begin position="86"/>
        <end position="109"/>
    </location>
</feature>
<feature type="transmembrane region" description="Helical" evidence="11">
    <location>
        <begin position="21"/>
        <end position="39"/>
    </location>
</feature>
<dbReference type="GO" id="GO:0019646">
    <property type="term" value="P:aerobic electron transport chain"/>
    <property type="evidence" value="ECO:0007669"/>
    <property type="project" value="InterPro"/>
</dbReference>
<evidence type="ECO:0000256" key="8">
    <source>
        <dbReference type="ARBA" id="ARBA00031400"/>
    </source>
</evidence>
<feature type="transmembrane region" description="Helical" evidence="11">
    <location>
        <begin position="227"/>
        <end position="251"/>
    </location>
</feature>
<keyword evidence="14" id="KW-1185">Reference proteome</keyword>
<dbReference type="AlphaFoldDB" id="A0A0S4M6J2"/>
<evidence type="ECO:0000256" key="5">
    <source>
        <dbReference type="ARBA" id="ARBA00022967"/>
    </source>
</evidence>
<dbReference type="PANTHER" id="PTHR11403">
    <property type="entry name" value="CYTOCHROME C OXIDASE SUBUNIT III"/>
    <property type="match status" value="1"/>
</dbReference>
<dbReference type="GO" id="GO:0004129">
    <property type="term" value="F:cytochrome-c oxidase activity"/>
    <property type="evidence" value="ECO:0007669"/>
    <property type="project" value="UniProtKB-EC"/>
</dbReference>
<comment type="similarity">
    <text evidence="2 10">Belongs to the cytochrome c oxidase subunit 3 family.</text>
</comment>
<feature type="transmembrane region" description="Helical" evidence="11">
    <location>
        <begin position="271"/>
        <end position="289"/>
    </location>
</feature>
<dbReference type="InterPro" id="IPR033945">
    <property type="entry name" value="Cyt_c_oxase_su3_dom"/>
</dbReference>
<dbReference type="OrthoDB" id="9810850at2"/>
<evidence type="ECO:0000256" key="6">
    <source>
        <dbReference type="ARBA" id="ARBA00022989"/>
    </source>
</evidence>
<dbReference type="RefSeq" id="WP_092342579.1">
    <property type="nucleotide sequence ID" value="NZ_FLSL01000087.1"/>
</dbReference>
<dbReference type="InterPro" id="IPR000298">
    <property type="entry name" value="Cyt_c_oxidase-like_su3"/>
</dbReference>
<dbReference type="Proteomes" id="UP000198651">
    <property type="component" value="Chromosome I"/>
</dbReference>
<gene>
    <name evidence="13" type="primary">coxC</name>
    <name evidence="13" type="ORF">Ark11_0153</name>
</gene>